<dbReference type="AlphaFoldDB" id="A0A4Y8IF21"/>
<proteinExistence type="predicted"/>
<name>A0A4Y8IF21_9BACI</name>
<dbReference type="RefSeq" id="WP_134341406.1">
    <property type="nucleotide sequence ID" value="NZ_SOPW01000023.1"/>
</dbReference>
<dbReference type="Proteomes" id="UP000297975">
    <property type="component" value="Unassembled WGS sequence"/>
</dbReference>
<organism evidence="1 2">
    <name type="scientific">Filobacillus milosensis</name>
    <dbReference type="NCBI Taxonomy" id="94137"/>
    <lineage>
        <taxon>Bacteria</taxon>
        <taxon>Bacillati</taxon>
        <taxon>Bacillota</taxon>
        <taxon>Bacilli</taxon>
        <taxon>Bacillales</taxon>
        <taxon>Bacillaceae</taxon>
        <taxon>Filobacillus</taxon>
    </lineage>
</organism>
<evidence type="ECO:0000313" key="2">
    <source>
        <dbReference type="Proteomes" id="UP000297975"/>
    </source>
</evidence>
<gene>
    <name evidence="1" type="ORF">E3U55_15560</name>
</gene>
<reference evidence="1 2" key="1">
    <citation type="submission" date="2019-03" db="EMBL/GenBank/DDBJ databases">
        <authorList>
            <person name="He R.-H."/>
        </authorList>
    </citation>
    <scope>NUCLEOTIDE SEQUENCE [LARGE SCALE GENOMIC DNA]</scope>
    <source>
        <strain evidence="2">SH 714</strain>
    </source>
</reference>
<protein>
    <submittedName>
        <fullName evidence="1">Uncharacterized protein</fullName>
    </submittedName>
</protein>
<dbReference type="EMBL" id="SOPW01000023">
    <property type="protein sequence ID" value="TFB13673.1"/>
    <property type="molecule type" value="Genomic_DNA"/>
</dbReference>
<sequence>MSKLNSNFGIIQKVINQEMTEKELFHDITDEQGRIIVDLPEITLSKHQPNILKEFLLSLSLEGRFRILFSKEMLGMPENTFIKKYGVNKKIIQVYKGLREISGSSKKGEIRDIIIEDRPKLEILATLFLFTRVPIEWMLKEKPCVTTSWKSYPFEILPDVLMTLDELNQYLKSTKEAAILDKTKHTRPNFPYVYDARSFILNIDSRDIYLKALIYKGGEILVEIFNDNIQPQALIKLKQLLAHYGPIILGYCETVVENQQTITMIAKSRKKIICLPIEFKEI</sequence>
<dbReference type="OrthoDB" id="2801746at2"/>
<comment type="caution">
    <text evidence="1">The sequence shown here is derived from an EMBL/GenBank/DDBJ whole genome shotgun (WGS) entry which is preliminary data.</text>
</comment>
<keyword evidence="2" id="KW-1185">Reference proteome</keyword>
<evidence type="ECO:0000313" key="1">
    <source>
        <dbReference type="EMBL" id="TFB13673.1"/>
    </source>
</evidence>
<accession>A0A4Y8IF21</accession>